<feature type="binding site" description="axial binding residue" evidence="13 14">
    <location>
        <position position="127"/>
    </location>
    <ligand>
        <name>heme</name>
        <dbReference type="ChEBI" id="CHEBI:30413"/>
    </ligand>
    <ligandPart>
        <name>Fe</name>
        <dbReference type="ChEBI" id="CHEBI:18248"/>
    </ligandPart>
</feature>
<dbReference type="PANTHER" id="PTHR34128:SF2">
    <property type="entry name" value="CYTOCHROME C-TYPE BIOGENESIS PROTEIN CCME HOMOLOG, MITOCHONDRIAL"/>
    <property type="match status" value="1"/>
</dbReference>
<dbReference type="GO" id="GO:0020037">
    <property type="term" value="F:heme binding"/>
    <property type="evidence" value="ECO:0007669"/>
    <property type="project" value="InterPro"/>
</dbReference>
<dbReference type="Gene3D" id="2.40.50.140">
    <property type="entry name" value="Nucleic acid-binding proteins"/>
    <property type="match status" value="1"/>
</dbReference>
<keyword evidence="7 13" id="KW-0201">Cytochrome c-type biogenesis</keyword>
<evidence type="ECO:0000256" key="2">
    <source>
        <dbReference type="ARBA" id="ARBA00022475"/>
    </source>
</evidence>
<evidence type="ECO:0000256" key="1">
    <source>
        <dbReference type="ARBA" id="ARBA00004533"/>
    </source>
</evidence>
<dbReference type="RefSeq" id="WP_091335179.1">
    <property type="nucleotide sequence ID" value="NZ_FNOW01000055.1"/>
</dbReference>
<evidence type="ECO:0000256" key="7">
    <source>
        <dbReference type="ARBA" id="ARBA00022748"/>
    </source>
</evidence>
<dbReference type="STRING" id="61595.SAMN05421644_15513"/>
<dbReference type="AlphaFoldDB" id="A0A1H3JBA1"/>
<keyword evidence="2 13" id="KW-1003">Cell membrane</keyword>
<keyword evidence="5 13" id="KW-0812">Transmembrane</keyword>
<dbReference type="Pfam" id="PF03100">
    <property type="entry name" value="CcmE"/>
    <property type="match status" value="1"/>
</dbReference>
<evidence type="ECO:0000256" key="9">
    <source>
        <dbReference type="ARBA" id="ARBA00022989"/>
    </source>
</evidence>
<dbReference type="NCBIfam" id="NF009727">
    <property type="entry name" value="PRK13254.1-1"/>
    <property type="match status" value="1"/>
</dbReference>
<dbReference type="FunFam" id="2.40.50.140:FF:000104">
    <property type="entry name" value="Cytochrome c-type biogenesis protein CcmE"/>
    <property type="match status" value="1"/>
</dbReference>
<reference evidence="16" key="1">
    <citation type="submission" date="2016-10" db="EMBL/GenBank/DDBJ databases">
        <authorList>
            <person name="Varghese N."/>
            <person name="Submissions S."/>
        </authorList>
    </citation>
    <scope>NUCLEOTIDE SEQUENCE [LARGE SCALE GENOMIC DNA]</scope>
    <source>
        <strain evidence="16">DSM 173</strain>
    </source>
</reference>
<accession>A0A1H3JBA1</accession>
<dbReference type="GO" id="GO:0017004">
    <property type="term" value="P:cytochrome complex assembly"/>
    <property type="evidence" value="ECO:0007669"/>
    <property type="project" value="UniProtKB-KW"/>
</dbReference>
<keyword evidence="6 13" id="KW-0479">Metal-binding</keyword>
<comment type="similarity">
    <text evidence="13">Belongs to the CcmE/CycJ family.</text>
</comment>
<feature type="topological domain" description="Cytoplasmic" evidence="13">
    <location>
        <begin position="1"/>
        <end position="7"/>
    </location>
</feature>
<comment type="function">
    <text evidence="12 13">Heme chaperone required for the biogenesis of c-type cytochromes. Transiently binds heme delivered by CcmC and transfers the heme to apo-cytochromes in a process facilitated by CcmF and CcmH.</text>
</comment>
<keyword evidence="8 13" id="KW-0735">Signal-anchor</keyword>
<sequence>MKARHKRFVFVGLAMLGIGAASTLAITALKSNLSYFFSPTQVLAKEAPADHVFRLGGLVTEGSLQRQGTGLTVYFDVTDNAATVKVAYEGILPDLFKEGSGVVAKGRLRPDGVFQAEEVLAKHDEEYMPPEVASTLQTAHAEGVTNAAAAAPNPANSGATN</sequence>
<organism evidence="15 16">
    <name type="scientific">Allochromatium warmingii</name>
    <name type="common">Chromatium warmingii</name>
    <dbReference type="NCBI Taxonomy" id="61595"/>
    <lineage>
        <taxon>Bacteria</taxon>
        <taxon>Pseudomonadati</taxon>
        <taxon>Pseudomonadota</taxon>
        <taxon>Gammaproteobacteria</taxon>
        <taxon>Chromatiales</taxon>
        <taxon>Chromatiaceae</taxon>
        <taxon>Allochromatium</taxon>
    </lineage>
</organism>
<evidence type="ECO:0000256" key="5">
    <source>
        <dbReference type="ARBA" id="ARBA00022692"/>
    </source>
</evidence>
<dbReference type="GO" id="GO:0017003">
    <property type="term" value="P:protein-heme linkage"/>
    <property type="evidence" value="ECO:0007669"/>
    <property type="project" value="UniProtKB-UniRule"/>
</dbReference>
<feature type="binding site" description="covalent" evidence="13 14">
    <location>
        <position position="123"/>
    </location>
    <ligand>
        <name>heme</name>
        <dbReference type="ChEBI" id="CHEBI:30413"/>
    </ligand>
</feature>
<evidence type="ECO:0000313" key="16">
    <source>
        <dbReference type="Proteomes" id="UP000198672"/>
    </source>
</evidence>
<comment type="subcellular location">
    <subcellularLocation>
        <location evidence="1">Cell inner membrane</location>
    </subcellularLocation>
    <subcellularLocation>
        <location evidence="13">Cell membrane</location>
        <topology evidence="13">Single-pass type II membrane protein</topology>
    </subcellularLocation>
</comment>
<dbReference type="InterPro" id="IPR012340">
    <property type="entry name" value="NA-bd_OB-fold"/>
</dbReference>
<keyword evidence="3" id="KW-0997">Cell inner membrane</keyword>
<dbReference type="InterPro" id="IPR004329">
    <property type="entry name" value="CcmE"/>
</dbReference>
<evidence type="ECO:0000256" key="10">
    <source>
        <dbReference type="ARBA" id="ARBA00023004"/>
    </source>
</evidence>
<keyword evidence="16" id="KW-1185">Reference proteome</keyword>
<evidence type="ECO:0000256" key="8">
    <source>
        <dbReference type="ARBA" id="ARBA00022968"/>
    </source>
</evidence>
<evidence type="ECO:0000256" key="3">
    <source>
        <dbReference type="ARBA" id="ARBA00022519"/>
    </source>
</evidence>
<dbReference type="EMBL" id="FNOW01000055">
    <property type="protein sequence ID" value="SDY37243.1"/>
    <property type="molecule type" value="Genomic_DNA"/>
</dbReference>
<dbReference type="OrthoDB" id="9793584at2"/>
<dbReference type="NCBIfam" id="NF009731">
    <property type="entry name" value="PRK13254.1-5"/>
    <property type="match status" value="1"/>
</dbReference>
<feature type="topological domain" description="Extracellular" evidence="13">
    <location>
        <begin position="29"/>
        <end position="161"/>
    </location>
</feature>
<dbReference type="Proteomes" id="UP000198672">
    <property type="component" value="Unassembled WGS sequence"/>
</dbReference>
<dbReference type="NCBIfam" id="NF009729">
    <property type="entry name" value="PRK13254.1-3"/>
    <property type="match status" value="1"/>
</dbReference>
<dbReference type="PANTHER" id="PTHR34128">
    <property type="entry name" value="CYTOCHROME C-TYPE BIOGENESIS PROTEIN CCME HOMOLOG, MITOCHONDRIAL"/>
    <property type="match status" value="1"/>
</dbReference>
<proteinExistence type="inferred from homology"/>
<protein>
    <recommendedName>
        <fullName evidence="13">Cytochrome c-type biogenesis protein CcmE</fullName>
    </recommendedName>
    <alternativeName>
        <fullName evidence="13">Cytochrome c maturation protein E</fullName>
    </alternativeName>
    <alternativeName>
        <fullName evidence="13">Heme chaperone CcmE</fullName>
    </alternativeName>
</protein>
<dbReference type="SUPFAM" id="SSF82093">
    <property type="entry name" value="Heme chaperone CcmE"/>
    <property type="match status" value="1"/>
</dbReference>
<evidence type="ECO:0000256" key="13">
    <source>
        <dbReference type="HAMAP-Rule" id="MF_01959"/>
    </source>
</evidence>
<dbReference type="InterPro" id="IPR036127">
    <property type="entry name" value="CcmE-like_sf"/>
</dbReference>
<evidence type="ECO:0000256" key="14">
    <source>
        <dbReference type="PIRSR" id="PIRSR604329-50"/>
    </source>
</evidence>
<dbReference type="GO" id="GO:0046872">
    <property type="term" value="F:metal ion binding"/>
    <property type="evidence" value="ECO:0007669"/>
    <property type="project" value="UniProtKB-KW"/>
</dbReference>
<evidence type="ECO:0000256" key="11">
    <source>
        <dbReference type="ARBA" id="ARBA00023136"/>
    </source>
</evidence>
<gene>
    <name evidence="13" type="primary">ccmE</name>
    <name evidence="13" type="synonym">cycJ</name>
    <name evidence="15" type="ORF">SAMN05421644_15513</name>
</gene>
<evidence type="ECO:0000256" key="12">
    <source>
        <dbReference type="ARBA" id="ARBA00056663"/>
    </source>
</evidence>
<dbReference type="HAMAP" id="MF_01959">
    <property type="entry name" value="CcmE"/>
    <property type="match status" value="1"/>
</dbReference>
<dbReference type="GO" id="GO:0005886">
    <property type="term" value="C:plasma membrane"/>
    <property type="evidence" value="ECO:0007669"/>
    <property type="project" value="UniProtKB-SubCell"/>
</dbReference>
<keyword evidence="10 13" id="KW-0408">Iron</keyword>
<keyword evidence="11 13" id="KW-0472">Membrane</keyword>
<evidence type="ECO:0000313" key="15">
    <source>
        <dbReference type="EMBL" id="SDY37243.1"/>
    </source>
</evidence>
<name>A0A1H3JBA1_ALLWA</name>
<keyword evidence="4 13" id="KW-0349">Heme</keyword>
<evidence type="ECO:0000256" key="4">
    <source>
        <dbReference type="ARBA" id="ARBA00022617"/>
    </source>
</evidence>
<evidence type="ECO:0000256" key="6">
    <source>
        <dbReference type="ARBA" id="ARBA00022723"/>
    </source>
</evidence>
<keyword evidence="9 13" id="KW-1133">Transmembrane helix</keyword>